<dbReference type="SUPFAM" id="SSF47413">
    <property type="entry name" value="lambda repressor-like DNA-binding domains"/>
    <property type="match status" value="1"/>
</dbReference>
<protein>
    <submittedName>
        <fullName evidence="2">Helix-turn-helix transcriptional regulator</fullName>
    </submittedName>
</protein>
<gene>
    <name evidence="2" type="ORF">HGA07_29610</name>
</gene>
<dbReference type="PROSITE" id="PS50943">
    <property type="entry name" value="HTH_CROC1"/>
    <property type="match status" value="1"/>
</dbReference>
<evidence type="ECO:0000313" key="3">
    <source>
        <dbReference type="Proteomes" id="UP000523447"/>
    </source>
</evidence>
<feature type="domain" description="HTH cro/C1-type" evidence="1">
    <location>
        <begin position="12"/>
        <end position="61"/>
    </location>
</feature>
<dbReference type="SMART" id="SM00530">
    <property type="entry name" value="HTH_XRE"/>
    <property type="match status" value="1"/>
</dbReference>
<proteinExistence type="predicted"/>
<name>A0A7X6RLH6_9NOCA</name>
<dbReference type="Proteomes" id="UP000523447">
    <property type="component" value="Unassembled WGS sequence"/>
</dbReference>
<accession>A0A7X6RLH6</accession>
<dbReference type="RefSeq" id="WP_168441350.1">
    <property type="nucleotide sequence ID" value="NZ_CAWPHS010000055.1"/>
</dbReference>
<organism evidence="2 3">
    <name type="scientific">Nocardia veterana</name>
    <dbReference type="NCBI Taxonomy" id="132249"/>
    <lineage>
        <taxon>Bacteria</taxon>
        <taxon>Bacillati</taxon>
        <taxon>Actinomycetota</taxon>
        <taxon>Actinomycetes</taxon>
        <taxon>Mycobacteriales</taxon>
        <taxon>Nocardiaceae</taxon>
        <taxon>Nocardia</taxon>
    </lineage>
</organism>
<dbReference type="CDD" id="cd00093">
    <property type="entry name" value="HTH_XRE"/>
    <property type="match status" value="1"/>
</dbReference>
<dbReference type="InterPro" id="IPR010982">
    <property type="entry name" value="Lambda_DNA-bd_dom_sf"/>
</dbReference>
<dbReference type="EMBL" id="JAAXPE010000059">
    <property type="protein sequence ID" value="NKY89734.1"/>
    <property type="molecule type" value="Genomic_DNA"/>
</dbReference>
<dbReference type="Gene3D" id="1.10.260.40">
    <property type="entry name" value="lambda repressor-like DNA-binding domains"/>
    <property type="match status" value="1"/>
</dbReference>
<keyword evidence="3" id="KW-1185">Reference proteome</keyword>
<evidence type="ECO:0000313" key="2">
    <source>
        <dbReference type="EMBL" id="NKY89734.1"/>
    </source>
</evidence>
<reference evidence="2 3" key="1">
    <citation type="submission" date="2020-04" db="EMBL/GenBank/DDBJ databases">
        <title>MicrobeNet Type strains.</title>
        <authorList>
            <person name="Nicholson A.C."/>
        </authorList>
    </citation>
    <scope>NUCLEOTIDE SEQUENCE [LARGE SCALE GENOMIC DNA]</scope>
    <source>
        <strain evidence="2 3">DSM 44445</strain>
    </source>
</reference>
<evidence type="ECO:0000259" key="1">
    <source>
        <dbReference type="PROSITE" id="PS50943"/>
    </source>
</evidence>
<dbReference type="InterPro" id="IPR001387">
    <property type="entry name" value="Cro/C1-type_HTH"/>
</dbReference>
<comment type="caution">
    <text evidence="2">The sequence shown here is derived from an EMBL/GenBank/DDBJ whole genome shotgun (WGS) entry which is preliminary data.</text>
</comment>
<sequence length="186" mass="20525">MRAYRHHPAHGRRALSQAELARCLGITQGQLSRIENGRNRVRDLDTLVHYARQLRIPAALLWFDADIDEAPPRAEISSGELVRIPGGKAVPAVNDPVEGTLAGSLLSSLEQYATTDMLTGPHPLVPLVEQQMGFIDQLVAGSRGRAHDRLLYVSARYAEFMGWLQQDLGNLTAAMKWTSTALEFAE</sequence>
<dbReference type="Pfam" id="PF13560">
    <property type="entry name" value="HTH_31"/>
    <property type="match status" value="1"/>
</dbReference>
<dbReference type="AlphaFoldDB" id="A0A7X6RLH6"/>
<dbReference type="GO" id="GO:0003677">
    <property type="term" value="F:DNA binding"/>
    <property type="evidence" value="ECO:0007669"/>
    <property type="project" value="InterPro"/>
</dbReference>